<dbReference type="InterPro" id="IPR036339">
    <property type="entry name" value="PUB-like_dom_sf"/>
</dbReference>
<dbReference type="Gene3D" id="2.30.42.10">
    <property type="match status" value="1"/>
</dbReference>
<dbReference type="AlphaFoldDB" id="A0A8J9T0G0"/>
<dbReference type="InterPro" id="IPR001478">
    <property type="entry name" value="PDZ"/>
</dbReference>
<dbReference type="Pfam" id="PF00595">
    <property type="entry name" value="PDZ"/>
    <property type="match status" value="1"/>
</dbReference>
<gene>
    <name evidence="3" type="ORF">PTTT1_LOCUS9280</name>
</gene>
<dbReference type="Proteomes" id="UP000836788">
    <property type="component" value="Chromosome 11"/>
</dbReference>
<organism evidence="3">
    <name type="scientific">Phaeodactylum tricornutum</name>
    <name type="common">Diatom</name>
    <dbReference type="NCBI Taxonomy" id="2850"/>
    <lineage>
        <taxon>Eukaryota</taxon>
        <taxon>Sar</taxon>
        <taxon>Stramenopiles</taxon>
        <taxon>Ochrophyta</taxon>
        <taxon>Bacillariophyta</taxon>
        <taxon>Bacillariophyceae</taxon>
        <taxon>Bacillariophycidae</taxon>
        <taxon>Naviculales</taxon>
        <taxon>Phaeodactylaceae</taxon>
        <taxon>Phaeodactylum</taxon>
    </lineage>
</organism>
<dbReference type="SUPFAM" id="SSF143503">
    <property type="entry name" value="PUG domain-like"/>
    <property type="match status" value="1"/>
</dbReference>
<evidence type="ECO:0000259" key="2">
    <source>
        <dbReference type="Pfam" id="PF00595"/>
    </source>
</evidence>
<feature type="region of interest" description="Disordered" evidence="1">
    <location>
        <begin position="1"/>
        <end position="41"/>
    </location>
</feature>
<protein>
    <recommendedName>
        <fullName evidence="2">PDZ domain-containing protein</fullName>
    </recommendedName>
</protein>
<dbReference type="InterPro" id="IPR036034">
    <property type="entry name" value="PDZ_sf"/>
</dbReference>
<dbReference type="EMBL" id="OU594952">
    <property type="protein sequence ID" value="CAG9279186.1"/>
    <property type="molecule type" value="Genomic_DNA"/>
</dbReference>
<evidence type="ECO:0000313" key="3">
    <source>
        <dbReference type="EMBL" id="CAG9279186.1"/>
    </source>
</evidence>
<accession>A0A8J9T0G0</accession>
<evidence type="ECO:0000256" key="1">
    <source>
        <dbReference type="SAM" id="MobiDB-lite"/>
    </source>
</evidence>
<feature type="region of interest" description="Disordered" evidence="1">
    <location>
        <begin position="256"/>
        <end position="279"/>
    </location>
</feature>
<name>A0A8J9T0G0_PHATR</name>
<feature type="compositionally biased region" description="Basic and acidic residues" evidence="1">
    <location>
        <begin position="1"/>
        <end position="17"/>
    </location>
</feature>
<dbReference type="SMART" id="SM00580">
    <property type="entry name" value="PUG"/>
    <property type="match status" value="1"/>
</dbReference>
<feature type="compositionally biased region" description="Gly residues" evidence="1">
    <location>
        <begin position="28"/>
        <end position="41"/>
    </location>
</feature>
<dbReference type="CDD" id="cd09212">
    <property type="entry name" value="PUB"/>
    <property type="match status" value="1"/>
</dbReference>
<reference evidence="3" key="1">
    <citation type="submission" date="2022-02" db="EMBL/GenBank/DDBJ databases">
        <authorList>
            <person name="Giguere J D."/>
        </authorList>
    </citation>
    <scope>NUCLEOTIDE SEQUENCE</scope>
    <source>
        <strain evidence="3">CCAP 1055/1</strain>
    </source>
</reference>
<proteinExistence type="predicted"/>
<dbReference type="SUPFAM" id="SSF50156">
    <property type="entry name" value="PDZ domain-like"/>
    <property type="match status" value="1"/>
</dbReference>
<feature type="domain" description="PDZ" evidence="2">
    <location>
        <begin position="51"/>
        <end position="97"/>
    </location>
</feature>
<sequence>MNNFFDRFKPKSKDKSSKGRGNPLASLGLGGPKTFGGKGQSLGGNLPGEIISIELSEHGPLGLQVEKRSNTQKTAIVAMVVEGSQAEKAGLQRGDILCFQGSEGMEEILYDMFLELAKSNQRPLCFEVRRVSTRQVASTSTSKSKSSADSYARKQAVIAAAETREKAAKQKYKPIPKTKNLPTLLSAAERQQIEEDRLARAAAHHLGDAPQTEAAKAAAAAAKEEERKLAVTLGYNPYEPNRTTAGQARHATVATKHGSIKSSSQENGIPSVAPPKDAVMPEVDDTDACSDEFEAAFELTVTTNSHDIIVNSFGILRKLMINATTKGQQEGEESAKFLRVRLGNPKIKATVLDVEGALDLMRTVGFEWLEEGGDSLLVFPKGCQGPLWLPSALRKMERYESS</sequence>
<dbReference type="Gene3D" id="1.20.58.2190">
    <property type="match status" value="1"/>
</dbReference>